<organism evidence="1 2">
    <name type="scientific">Oedothorax gibbosus</name>
    <dbReference type="NCBI Taxonomy" id="931172"/>
    <lineage>
        <taxon>Eukaryota</taxon>
        <taxon>Metazoa</taxon>
        <taxon>Ecdysozoa</taxon>
        <taxon>Arthropoda</taxon>
        <taxon>Chelicerata</taxon>
        <taxon>Arachnida</taxon>
        <taxon>Araneae</taxon>
        <taxon>Araneomorphae</taxon>
        <taxon>Entelegynae</taxon>
        <taxon>Araneoidea</taxon>
        <taxon>Linyphiidae</taxon>
        <taxon>Erigoninae</taxon>
        <taxon>Oedothorax</taxon>
    </lineage>
</organism>
<comment type="caution">
    <text evidence="1">The sequence shown here is derived from an EMBL/GenBank/DDBJ whole genome shotgun (WGS) entry which is preliminary data.</text>
</comment>
<dbReference type="EMBL" id="JAFNEN010000593">
    <property type="protein sequence ID" value="KAG8179982.1"/>
    <property type="molecule type" value="Genomic_DNA"/>
</dbReference>
<reference evidence="1 2" key="1">
    <citation type="journal article" date="2022" name="Nat. Ecol. Evol.">
        <title>A masculinizing supergene underlies an exaggerated male reproductive morph in a spider.</title>
        <authorList>
            <person name="Hendrickx F."/>
            <person name="De Corte Z."/>
            <person name="Sonet G."/>
            <person name="Van Belleghem S.M."/>
            <person name="Kostlbacher S."/>
            <person name="Vangestel C."/>
        </authorList>
    </citation>
    <scope>NUCLEOTIDE SEQUENCE [LARGE SCALE GENOMIC DNA]</scope>
    <source>
        <strain evidence="1">W744_W776</strain>
    </source>
</reference>
<evidence type="ECO:0000313" key="1">
    <source>
        <dbReference type="EMBL" id="KAG8179982.1"/>
    </source>
</evidence>
<sequence>MSLFKNKRFARASYLFTPFAVSTVVELGVQKQGGSFPLLATASNHQRTDPASEPGIQGLLISLCLLRRNHSSKLIAQGPGIGSVQFQRSSAGLV</sequence>
<dbReference type="AlphaFoldDB" id="A0AAV6U618"/>
<name>A0AAV6U618_9ARAC</name>
<proteinExistence type="predicted"/>
<accession>A0AAV6U618</accession>
<keyword evidence="2" id="KW-1185">Reference proteome</keyword>
<evidence type="ECO:0000313" key="2">
    <source>
        <dbReference type="Proteomes" id="UP000827092"/>
    </source>
</evidence>
<dbReference type="Proteomes" id="UP000827092">
    <property type="component" value="Unassembled WGS sequence"/>
</dbReference>
<protein>
    <submittedName>
        <fullName evidence="1">Uncharacterized protein</fullName>
    </submittedName>
</protein>
<gene>
    <name evidence="1" type="ORF">JTE90_016355</name>
</gene>